<feature type="domain" description="DNA mismatch repair protein S5" evidence="4">
    <location>
        <begin position="219"/>
        <end position="356"/>
    </location>
</feature>
<dbReference type="Gene3D" id="3.30.230.10">
    <property type="match status" value="1"/>
</dbReference>
<dbReference type="GO" id="GO:0005524">
    <property type="term" value="F:ATP binding"/>
    <property type="evidence" value="ECO:0007669"/>
    <property type="project" value="InterPro"/>
</dbReference>
<dbReference type="SUPFAM" id="SSF55874">
    <property type="entry name" value="ATPase domain of HSP90 chaperone/DNA topoisomerase II/histidine kinase"/>
    <property type="match status" value="1"/>
</dbReference>
<dbReference type="InParanoid" id="A0A1Y1X055"/>
<feature type="compositionally biased region" description="Polar residues" evidence="3">
    <location>
        <begin position="583"/>
        <end position="610"/>
    </location>
</feature>
<dbReference type="GO" id="GO:0032389">
    <property type="term" value="C:MutLalpha complex"/>
    <property type="evidence" value="ECO:0007669"/>
    <property type="project" value="TreeGrafter"/>
</dbReference>
<gene>
    <name evidence="5" type="ORF">K493DRAFT_412306</name>
</gene>
<dbReference type="OrthoDB" id="10263226at2759"/>
<dbReference type="NCBIfam" id="TIGR00585">
    <property type="entry name" value="mutl"/>
    <property type="match status" value="1"/>
</dbReference>
<dbReference type="GO" id="GO:0006298">
    <property type="term" value="P:mismatch repair"/>
    <property type="evidence" value="ECO:0007669"/>
    <property type="project" value="InterPro"/>
</dbReference>
<feature type="compositionally biased region" description="Basic and acidic residues" evidence="3">
    <location>
        <begin position="617"/>
        <end position="627"/>
    </location>
</feature>
<evidence type="ECO:0000256" key="1">
    <source>
        <dbReference type="ARBA" id="ARBA00006082"/>
    </source>
</evidence>
<dbReference type="InterPro" id="IPR013507">
    <property type="entry name" value="DNA_mismatch_S5_2-like"/>
</dbReference>
<feature type="region of interest" description="Disordered" evidence="3">
    <location>
        <begin position="564"/>
        <end position="647"/>
    </location>
</feature>
<dbReference type="Pfam" id="PF13589">
    <property type="entry name" value="HATPase_c_3"/>
    <property type="match status" value="1"/>
</dbReference>
<dbReference type="EMBL" id="MCFE01000802">
    <property type="protein sequence ID" value="ORX78978.1"/>
    <property type="molecule type" value="Genomic_DNA"/>
</dbReference>
<dbReference type="FunFam" id="3.30.565.10:FF:000017">
    <property type="entry name" value="PMS1 homolog 1, mismatch repair system component"/>
    <property type="match status" value="1"/>
</dbReference>
<dbReference type="STRING" id="1314790.A0A1Y1X055"/>
<dbReference type="PANTHER" id="PTHR10073:SF41">
    <property type="entry name" value="MISMATCH REPAIR PROTEIN, PUTATIVE (AFU_ORTHOLOGUE AFUA_8G05820)-RELATED"/>
    <property type="match status" value="1"/>
</dbReference>
<dbReference type="InterPro" id="IPR036890">
    <property type="entry name" value="HATPase_C_sf"/>
</dbReference>
<dbReference type="Gene3D" id="3.30.565.10">
    <property type="entry name" value="Histidine kinase-like ATPase, C-terminal domain"/>
    <property type="match status" value="1"/>
</dbReference>
<feature type="region of interest" description="Disordered" evidence="3">
    <location>
        <begin position="363"/>
        <end position="418"/>
    </location>
</feature>
<feature type="compositionally biased region" description="Basic and acidic residues" evidence="3">
    <location>
        <begin position="480"/>
        <end position="489"/>
    </location>
</feature>
<dbReference type="SMART" id="SM01340">
    <property type="entry name" value="DNA_mis_repair"/>
    <property type="match status" value="1"/>
</dbReference>
<dbReference type="InterPro" id="IPR038973">
    <property type="entry name" value="MutL/Mlh/Pms-like"/>
</dbReference>
<keyword evidence="2" id="KW-0227">DNA damage</keyword>
<accession>A0A1Y1X055</accession>
<evidence type="ECO:0000256" key="3">
    <source>
        <dbReference type="SAM" id="MobiDB-lite"/>
    </source>
</evidence>
<dbReference type="GO" id="GO:0016887">
    <property type="term" value="F:ATP hydrolysis activity"/>
    <property type="evidence" value="ECO:0007669"/>
    <property type="project" value="InterPro"/>
</dbReference>
<dbReference type="AlphaFoldDB" id="A0A1Y1X055"/>
<dbReference type="InterPro" id="IPR014762">
    <property type="entry name" value="DNA_mismatch_repair_CS"/>
</dbReference>
<feature type="region of interest" description="Disordered" evidence="3">
    <location>
        <begin position="480"/>
        <end position="523"/>
    </location>
</feature>
<protein>
    <recommendedName>
        <fullName evidence="4">DNA mismatch repair protein S5 domain-containing protein</fullName>
    </recommendedName>
</protein>
<sequence>MIQPLEKETVRKISSGQVIIEVDNVVKELFENALDAKATSITVRLVDGGLTSISVKDNGQGIPISDRPNMAKRYYTSKIEKFEDLDSVSSYGFRGEALNSICAACQLVQITTKTPEDPTAIIYDLDKTGAIVSSKSVGGEQGTTVNALKLFQYFPVRRQVAQKTVNNAIKRIMDCLMSYALIHPTIRLSFKNTEVSTKKRGPNKKEWIKISTKHIMESITAVFGKELTSQLLHKTEAICDSNNDATGVTLEVVLPKRDSDSAIVCKGDRSFFYINERPVSANKGEMKQILGKIRDKYNSISQEDAGTKKSPFVLFHIRLPLGSFDVNVEPSKNVVLLHRPEAIFQIVDDFLDEFYAESAPIPPQTIANEGASTPASPEAQRQQPEQVTNEHTLRREEEAVSADTESTPAAAQPMPNNEDGVQLRGIFNDNRDTSDDKLSFLPTKLIAREDWSKGHVEGLNNPVLVCSANAGLENDEKELAEVSRNRRAGDSLSRPSLRLGHSNDSNTSKIYNHPIAGPSRAFDDSSKSLDNALTGVEFESNPFVSHYSSNRVSASSPFTLKLNSSADNEPDLDEEFSPERLKTSSVTFNDDLNRTSADGPQSSPKFTPSSRHYPIFDPEHRRSRMEAEQAYPSDDDDDESYSVKRKSVVTTTLTPTKRHRAKLNPFERLMDANQLTLHELLKSPSSCKMVSRKRALGMVDTLHEELSHTFNLSATGRKYRTIRKRWEKKASARDENDLLPQPLYRFIGNVDKFWVIKNENDLLIVDPIRSQYPYLHTKLMESYEFALAPLESPILVSPNSIGGLVNLNFLSKLPSTEEGFRYTIQDRRVLANGFELCLTKGPANKTPLLEVTAMATQLPTLGISDLSELISLLVEHKSSQDLTKTRIAKAVAFFEEESNRLAKLSLQNEHIQEIVNEIFPIDDPSQEITKSGG</sequence>
<dbReference type="Pfam" id="PF01119">
    <property type="entry name" value="DNA_mis_repair"/>
    <property type="match status" value="1"/>
</dbReference>
<evidence type="ECO:0000313" key="5">
    <source>
        <dbReference type="EMBL" id="ORX78978.1"/>
    </source>
</evidence>
<evidence type="ECO:0000259" key="4">
    <source>
        <dbReference type="SMART" id="SM01340"/>
    </source>
</evidence>
<comment type="caution">
    <text evidence="5">The sequence shown here is derived from an EMBL/GenBank/DDBJ whole genome shotgun (WGS) entry which is preliminary data.</text>
</comment>
<organism evidence="5 6">
    <name type="scientific">Basidiobolus meristosporus CBS 931.73</name>
    <dbReference type="NCBI Taxonomy" id="1314790"/>
    <lineage>
        <taxon>Eukaryota</taxon>
        <taxon>Fungi</taxon>
        <taxon>Fungi incertae sedis</taxon>
        <taxon>Zoopagomycota</taxon>
        <taxon>Entomophthoromycotina</taxon>
        <taxon>Basidiobolomycetes</taxon>
        <taxon>Basidiobolales</taxon>
        <taxon>Basidiobolaceae</taxon>
        <taxon>Basidiobolus</taxon>
    </lineage>
</organism>
<dbReference type="InterPro" id="IPR020568">
    <property type="entry name" value="Ribosomal_Su5_D2-typ_SF"/>
</dbReference>
<dbReference type="GO" id="GO:0140664">
    <property type="term" value="F:ATP-dependent DNA damage sensor activity"/>
    <property type="evidence" value="ECO:0007669"/>
    <property type="project" value="InterPro"/>
</dbReference>
<dbReference type="InterPro" id="IPR002099">
    <property type="entry name" value="MutL/Mlh/PMS"/>
</dbReference>
<dbReference type="GO" id="GO:0030983">
    <property type="term" value="F:mismatched DNA binding"/>
    <property type="evidence" value="ECO:0007669"/>
    <property type="project" value="InterPro"/>
</dbReference>
<comment type="similarity">
    <text evidence="1">Belongs to the DNA mismatch repair MutL/HexB family.</text>
</comment>
<dbReference type="PANTHER" id="PTHR10073">
    <property type="entry name" value="DNA MISMATCH REPAIR PROTEIN MLH, PMS, MUTL"/>
    <property type="match status" value="1"/>
</dbReference>
<dbReference type="CDD" id="cd16926">
    <property type="entry name" value="HATPase_MutL-MLH-PMS-like"/>
    <property type="match status" value="1"/>
</dbReference>
<proteinExistence type="inferred from homology"/>
<dbReference type="InterPro" id="IPR014721">
    <property type="entry name" value="Ribsml_uS5_D2-typ_fold_subgr"/>
</dbReference>
<dbReference type="SUPFAM" id="SSF54211">
    <property type="entry name" value="Ribosomal protein S5 domain 2-like"/>
    <property type="match status" value="1"/>
</dbReference>
<name>A0A1Y1X055_9FUNG</name>
<evidence type="ECO:0000256" key="2">
    <source>
        <dbReference type="ARBA" id="ARBA00022763"/>
    </source>
</evidence>
<dbReference type="PROSITE" id="PS00058">
    <property type="entry name" value="DNA_MISMATCH_REPAIR_1"/>
    <property type="match status" value="1"/>
</dbReference>
<dbReference type="Proteomes" id="UP000193498">
    <property type="component" value="Unassembled WGS sequence"/>
</dbReference>
<evidence type="ECO:0000313" key="6">
    <source>
        <dbReference type="Proteomes" id="UP000193498"/>
    </source>
</evidence>
<feature type="compositionally biased region" description="Polar residues" evidence="3">
    <location>
        <begin position="365"/>
        <end position="390"/>
    </location>
</feature>
<keyword evidence="6" id="KW-1185">Reference proteome</keyword>
<reference evidence="5 6" key="1">
    <citation type="submission" date="2016-07" db="EMBL/GenBank/DDBJ databases">
        <title>Pervasive Adenine N6-methylation of Active Genes in Fungi.</title>
        <authorList>
            <consortium name="DOE Joint Genome Institute"/>
            <person name="Mondo S.J."/>
            <person name="Dannebaum R.O."/>
            <person name="Kuo R.C."/>
            <person name="Labutti K."/>
            <person name="Haridas S."/>
            <person name="Kuo A."/>
            <person name="Salamov A."/>
            <person name="Ahrendt S.R."/>
            <person name="Lipzen A."/>
            <person name="Sullivan W."/>
            <person name="Andreopoulos W.B."/>
            <person name="Clum A."/>
            <person name="Lindquist E."/>
            <person name="Daum C."/>
            <person name="Ramamoorthy G.K."/>
            <person name="Gryganskyi A."/>
            <person name="Culley D."/>
            <person name="Magnuson J.K."/>
            <person name="James T.Y."/>
            <person name="O'Malley M.A."/>
            <person name="Stajich J.E."/>
            <person name="Spatafora J.W."/>
            <person name="Visel A."/>
            <person name="Grigoriev I.V."/>
        </authorList>
    </citation>
    <scope>NUCLEOTIDE SEQUENCE [LARGE SCALE GENOMIC DNA]</scope>
    <source>
        <strain evidence="5 6">CBS 931.73</strain>
    </source>
</reference>